<gene>
    <name evidence="1" type="ORF">mPipKuh1_009678</name>
</gene>
<evidence type="ECO:0000313" key="2">
    <source>
        <dbReference type="Proteomes" id="UP000558488"/>
    </source>
</evidence>
<name>A0A7J7TB20_PIPKU</name>
<accession>A0A7J7TB20</accession>
<sequence length="146" mass="16319">MTLTLTQRATPDLSWVQQLNMSSWNPAKDTAEPKAEPSWKEASQCTHRELQCLPAEELFLGQDSHEATKCVFAVGTQIGSLKFRAVEVLGICLSPEKISTSNSSRWDLPRVTVLQDHQCQGRHSIRFCGPHCRHGYLCRFGGMAGF</sequence>
<proteinExistence type="predicted"/>
<dbReference type="EMBL" id="JACAGB010000030">
    <property type="protein sequence ID" value="KAF6297593.1"/>
    <property type="molecule type" value="Genomic_DNA"/>
</dbReference>
<comment type="caution">
    <text evidence="1">The sequence shown here is derived from an EMBL/GenBank/DDBJ whole genome shotgun (WGS) entry which is preliminary data.</text>
</comment>
<keyword evidence="2" id="KW-1185">Reference proteome</keyword>
<evidence type="ECO:0000313" key="1">
    <source>
        <dbReference type="EMBL" id="KAF6297593.1"/>
    </source>
</evidence>
<reference evidence="1 2" key="1">
    <citation type="journal article" date="2020" name="Nature">
        <title>Six reference-quality genomes reveal evolution of bat adaptations.</title>
        <authorList>
            <person name="Jebb D."/>
            <person name="Huang Z."/>
            <person name="Pippel M."/>
            <person name="Hughes G.M."/>
            <person name="Lavrichenko K."/>
            <person name="Devanna P."/>
            <person name="Winkler S."/>
            <person name="Jermiin L.S."/>
            <person name="Skirmuntt E.C."/>
            <person name="Katzourakis A."/>
            <person name="Burkitt-Gray L."/>
            <person name="Ray D.A."/>
            <person name="Sullivan K.A.M."/>
            <person name="Roscito J.G."/>
            <person name="Kirilenko B.M."/>
            <person name="Davalos L.M."/>
            <person name="Corthals A.P."/>
            <person name="Power M.L."/>
            <person name="Jones G."/>
            <person name="Ransome R.D."/>
            <person name="Dechmann D.K.N."/>
            <person name="Locatelli A.G."/>
            <person name="Puechmaille S.J."/>
            <person name="Fedrigo O."/>
            <person name="Jarvis E.D."/>
            <person name="Hiller M."/>
            <person name="Vernes S.C."/>
            <person name="Myers E.W."/>
            <person name="Teeling E.C."/>
        </authorList>
    </citation>
    <scope>NUCLEOTIDE SEQUENCE [LARGE SCALE GENOMIC DNA]</scope>
    <source>
        <strain evidence="1">MPipKuh1</strain>
        <tissue evidence="1">Flight muscle</tissue>
    </source>
</reference>
<organism evidence="1 2">
    <name type="scientific">Pipistrellus kuhlii</name>
    <name type="common">Kuhl's pipistrelle</name>
    <dbReference type="NCBI Taxonomy" id="59472"/>
    <lineage>
        <taxon>Eukaryota</taxon>
        <taxon>Metazoa</taxon>
        <taxon>Chordata</taxon>
        <taxon>Craniata</taxon>
        <taxon>Vertebrata</taxon>
        <taxon>Euteleostomi</taxon>
        <taxon>Mammalia</taxon>
        <taxon>Eutheria</taxon>
        <taxon>Laurasiatheria</taxon>
        <taxon>Chiroptera</taxon>
        <taxon>Yangochiroptera</taxon>
        <taxon>Vespertilionidae</taxon>
        <taxon>Pipistrellus</taxon>
    </lineage>
</organism>
<protein>
    <submittedName>
        <fullName evidence="1">Uncharacterized protein</fullName>
    </submittedName>
</protein>
<dbReference type="Proteomes" id="UP000558488">
    <property type="component" value="Unassembled WGS sequence"/>
</dbReference>
<dbReference type="AlphaFoldDB" id="A0A7J7TB20"/>